<reference evidence="6 7" key="1">
    <citation type="submission" date="2017-05" db="EMBL/GenBank/DDBJ databases">
        <authorList>
            <person name="Varghese N."/>
            <person name="Submissions S."/>
        </authorList>
    </citation>
    <scope>NUCLEOTIDE SEQUENCE [LARGE SCALE GENOMIC DNA]</scope>
    <source>
        <strain evidence="6 7">DSM 21985</strain>
    </source>
</reference>
<evidence type="ECO:0000256" key="2">
    <source>
        <dbReference type="ARBA" id="ARBA00022723"/>
    </source>
</evidence>
<protein>
    <submittedName>
        <fullName evidence="6">Nitrite/Sulfite reductase ferredoxin-like half domain-containing protein</fullName>
    </submittedName>
</protein>
<dbReference type="Proteomes" id="UP000317557">
    <property type="component" value="Unassembled WGS sequence"/>
</dbReference>
<dbReference type="EMBL" id="FXTP01000002">
    <property type="protein sequence ID" value="SMO47770.1"/>
    <property type="molecule type" value="Genomic_DNA"/>
</dbReference>
<accession>A0A521BMA8</accession>
<keyword evidence="3" id="KW-0249">Electron transport</keyword>
<proteinExistence type="predicted"/>
<dbReference type="SUPFAM" id="SSF55124">
    <property type="entry name" value="Nitrite/Sulfite reductase N-terminal domain-like"/>
    <property type="match status" value="2"/>
</dbReference>
<gene>
    <name evidence="6" type="ORF">SAMN06265219_102366</name>
</gene>
<evidence type="ECO:0000259" key="5">
    <source>
        <dbReference type="PROSITE" id="PS50903"/>
    </source>
</evidence>
<dbReference type="GO" id="GO:0005506">
    <property type="term" value="F:iron ion binding"/>
    <property type="evidence" value="ECO:0007669"/>
    <property type="project" value="InterPro"/>
</dbReference>
<keyword evidence="4" id="KW-0408">Iron</keyword>
<sequence>MNKNDLIRAFTPGGLLSPRDLQKIVGIARDLGNDTVHFGSRQDIMFVGSEVDQLSLDEEFGAIGTHYEWSGQRYQNIVTSFVAVDIVPTTPWVTAGTYYNVLDTFDYRPRLKINITDPKQSLVPLFNGQLNFVASPHEDYWYLFLKFNPESNLQRWPVLIYSQDIGKISAKIEAFYFDTKAPDTAKAHEVFDLINPQTEANNRTIDQELELPAEPSPYYEGWHKMSGNKYWLGLYWRNNRYTISFLEKVCELCIKTNIGKIILTPWKSFIVKDISGEDRAKWEALCGSNGINLRHSSLELNWHLPVLNEHALKLKRYLVSEFDQNDISTYGLTFSIKERPVNLFTSVVIIMHPEITFFGKYVLRYQYHVYYSKNFNPNEETYIPYAKYLHRKDLPNTLMELSQSYYTEAYKDEEDRIWEEEEPTPETIKGGQCPNCMTIYHPHYGEPEAKIPEGTPFADLPDSYTCLLCDTPKSAFEEIEIGLPETMV</sequence>
<keyword evidence="1" id="KW-0813">Transport</keyword>
<dbReference type="AlphaFoldDB" id="A0A521BMA8"/>
<dbReference type="Pfam" id="PF00301">
    <property type="entry name" value="Rubredoxin"/>
    <property type="match status" value="1"/>
</dbReference>
<dbReference type="OrthoDB" id="9758182at2"/>
<keyword evidence="2" id="KW-0479">Metal-binding</keyword>
<dbReference type="InterPro" id="IPR036136">
    <property type="entry name" value="Nit/Sulf_reduc_fer-like_dom_sf"/>
</dbReference>
<evidence type="ECO:0000313" key="7">
    <source>
        <dbReference type="Proteomes" id="UP000317557"/>
    </source>
</evidence>
<evidence type="ECO:0000313" key="6">
    <source>
        <dbReference type="EMBL" id="SMO47770.1"/>
    </source>
</evidence>
<dbReference type="RefSeq" id="WP_142453363.1">
    <property type="nucleotide sequence ID" value="NZ_FXTP01000002.1"/>
</dbReference>
<feature type="domain" description="Rubredoxin-like" evidence="5">
    <location>
        <begin position="428"/>
        <end position="479"/>
    </location>
</feature>
<dbReference type="InterPro" id="IPR024935">
    <property type="entry name" value="Rubredoxin_dom"/>
</dbReference>
<dbReference type="CDD" id="cd00730">
    <property type="entry name" value="rubredoxin"/>
    <property type="match status" value="1"/>
</dbReference>
<dbReference type="GO" id="GO:0016491">
    <property type="term" value="F:oxidoreductase activity"/>
    <property type="evidence" value="ECO:0007669"/>
    <property type="project" value="InterPro"/>
</dbReference>
<dbReference type="Gene3D" id="2.20.28.10">
    <property type="match status" value="1"/>
</dbReference>
<dbReference type="SUPFAM" id="SSF57802">
    <property type="entry name" value="Rubredoxin-like"/>
    <property type="match status" value="1"/>
</dbReference>
<keyword evidence="7" id="KW-1185">Reference proteome</keyword>
<dbReference type="Pfam" id="PF03460">
    <property type="entry name" value="NIR_SIR_ferr"/>
    <property type="match status" value="1"/>
</dbReference>
<name>A0A521BMA8_9BACT</name>
<dbReference type="PROSITE" id="PS50903">
    <property type="entry name" value="RUBREDOXIN_LIKE"/>
    <property type="match status" value="1"/>
</dbReference>
<organism evidence="6 7">
    <name type="scientific">Gracilimonas mengyeensis</name>
    <dbReference type="NCBI Taxonomy" id="1302730"/>
    <lineage>
        <taxon>Bacteria</taxon>
        <taxon>Pseudomonadati</taxon>
        <taxon>Balneolota</taxon>
        <taxon>Balneolia</taxon>
        <taxon>Balneolales</taxon>
        <taxon>Balneolaceae</taxon>
        <taxon>Gracilimonas</taxon>
    </lineage>
</organism>
<evidence type="ECO:0000256" key="3">
    <source>
        <dbReference type="ARBA" id="ARBA00022982"/>
    </source>
</evidence>
<evidence type="ECO:0000256" key="4">
    <source>
        <dbReference type="ARBA" id="ARBA00023004"/>
    </source>
</evidence>
<dbReference type="InterPro" id="IPR024934">
    <property type="entry name" value="Rubredoxin-like_dom"/>
</dbReference>
<dbReference type="InterPro" id="IPR005117">
    <property type="entry name" value="NiRdtase/SiRdtase_haem-b_fer"/>
</dbReference>
<evidence type="ECO:0000256" key="1">
    <source>
        <dbReference type="ARBA" id="ARBA00022448"/>
    </source>
</evidence>